<dbReference type="InterPro" id="IPR036388">
    <property type="entry name" value="WH-like_DNA-bd_sf"/>
</dbReference>
<accession>A0A6M6JX52</accession>
<dbReference type="InterPro" id="IPR000835">
    <property type="entry name" value="HTH_MarR-typ"/>
</dbReference>
<keyword evidence="3" id="KW-1185">Reference proteome</keyword>
<keyword evidence="2" id="KW-0614">Plasmid</keyword>
<dbReference type="SUPFAM" id="SSF46785">
    <property type="entry name" value="Winged helix' DNA-binding domain"/>
    <property type="match status" value="1"/>
</dbReference>
<dbReference type="InterPro" id="IPR036390">
    <property type="entry name" value="WH_DNA-bd_sf"/>
</dbReference>
<evidence type="ECO:0000259" key="1">
    <source>
        <dbReference type="Pfam" id="PF12802"/>
    </source>
</evidence>
<gene>
    <name evidence="2" type="ORF">HOP40_34725</name>
</gene>
<organism evidence="2 3">
    <name type="scientific">Pseudonocardia broussonetiae</name>
    <dbReference type="NCBI Taxonomy" id="2736640"/>
    <lineage>
        <taxon>Bacteria</taxon>
        <taxon>Bacillati</taxon>
        <taxon>Actinomycetota</taxon>
        <taxon>Actinomycetes</taxon>
        <taxon>Pseudonocardiales</taxon>
        <taxon>Pseudonocardiaceae</taxon>
        <taxon>Pseudonocardia</taxon>
    </lineage>
</organism>
<geneLocation type="plasmid" evidence="2 3">
    <name>unnamed1</name>
</geneLocation>
<dbReference type="Gene3D" id="1.10.10.10">
    <property type="entry name" value="Winged helix-like DNA-binding domain superfamily/Winged helix DNA-binding domain"/>
    <property type="match status" value="1"/>
</dbReference>
<dbReference type="Proteomes" id="UP000505377">
    <property type="component" value="Plasmid unnamed1"/>
</dbReference>
<dbReference type="EMBL" id="CP053565">
    <property type="protein sequence ID" value="QJY51139.1"/>
    <property type="molecule type" value="Genomic_DNA"/>
</dbReference>
<dbReference type="KEGG" id="pbro:HOP40_34725"/>
<proteinExistence type="predicted"/>
<evidence type="ECO:0000313" key="3">
    <source>
        <dbReference type="Proteomes" id="UP000505377"/>
    </source>
</evidence>
<reference evidence="2 3" key="1">
    <citation type="submission" date="2020-05" db="EMBL/GenBank/DDBJ databases">
        <authorList>
            <person name="Mo P."/>
        </authorList>
    </citation>
    <scope>NUCLEOTIDE SEQUENCE [LARGE SCALE GENOMIC DNA]</scope>
    <source>
        <strain evidence="2 3">Gen01</strain>
        <plasmid evidence="2 3">unnamed1</plasmid>
    </source>
</reference>
<evidence type="ECO:0000313" key="2">
    <source>
        <dbReference type="EMBL" id="QJY51139.1"/>
    </source>
</evidence>
<dbReference type="GO" id="GO:0003700">
    <property type="term" value="F:DNA-binding transcription factor activity"/>
    <property type="evidence" value="ECO:0007669"/>
    <property type="project" value="InterPro"/>
</dbReference>
<name>A0A6M6JX52_9PSEU</name>
<dbReference type="AlphaFoldDB" id="A0A6M6JX52"/>
<feature type="domain" description="HTH marR-type" evidence="1">
    <location>
        <begin position="67"/>
        <end position="117"/>
    </location>
</feature>
<protein>
    <submittedName>
        <fullName evidence="2">MarR family transcriptional regulator</fullName>
    </submittedName>
</protein>
<dbReference type="Pfam" id="PF12802">
    <property type="entry name" value="MarR_2"/>
    <property type="match status" value="1"/>
</dbReference>
<sequence>MLVWCGSVVGGGCAGGWSSPCDRVYWRRTCVSGTEKLAQHNDDQHDPDRANQDRSSELVPRWTFLTNHAHVLLAIAADPLVRMRDVAARVGVTERAVQMIVADLVTDGYLTRSRVGRRNQYAVNRAGTFRHPAESDHRIGELLELFEHSR</sequence>